<dbReference type="AlphaFoldDB" id="A0AA38H911"/>
<name>A0AA38H911_9TREE</name>
<keyword evidence="1" id="KW-0732">Signal</keyword>
<feature type="chain" id="PRO_5041207091" evidence="1">
    <location>
        <begin position="19"/>
        <end position="117"/>
    </location>
</feature>
<gene>
    <name evidence="2" type="ORF">MKK02DRAFT_28001</name>
</gene>
<dbReference type="EMBL" id="JAKWFO010000006">
    <property type="protein sequence ID" value="KAI9634871.1"/>
    <property type="molecule type" value="Genomic_DNA"/>
</dbReference>
<evidence type="ECO:0000256" key="1">
    <source>
        <dbReference type="SAM" id="SignalP"/>
    </source>
</evidence>
<accession>A0AA38H911</accession>
<evidence type="ECO:0000313" key="3">
    <source>
        <dbReference type="Proteomes" id="UP001164286"/>
    </source>
</evidence>
<reference evidence="2" key="1">
    <citation type="journal article" date="2022" name="G3 (Bethesda)">
        <title>High quality genome of the basidiomycete yeast Dioszegia hungarica PDD-24b-2 isolated from cloud water.</title>
        <authorList>
            <person name="Jarrige D."/>
            <person name="Haridas S."/>
            <person name="Bleykasten-Grosshans C."/>
            <person name="Joly M."/>
            <person name="Nadalig T."/>
            <person name="Sancelme M."/>
            <person name="Vuilleumier S."/>
            <person name="Grigoriev I.V."/>
            <person name="Amato P."/>
            <person name="Bringel F."/>
        </authorList>
    </citation>
    <scope>NUCLEOTIDE SEQUENCE</scope>
    <source>
        <strain evidence="2">PDD-24b-2</strain>
    </source>
</reference>
<dbReference type="Proteomes" id="UP001164286">
    <property type="component" value="Unassembled WGS sequence"/>
</dbReference>
<feature type="signal peptide" evidence="1">
    <location>
        <begin position="1"/>
        <end position="18"/>
    </location>
</feature>
<proteinExistence type="predicted"/>
<dbReference type="GeneID" id="77726665"/>
<sequence length="117" mass="12305">MKLFNIALLLATLASVRSINTLKFILLPGVTMTDPTGTATVLEGPASFELPIGAIFTPFDRKVKASSKDGYKDYSCKYSPKTGNALAAGQSATLVHQVLKDLVLDVGGDGLVTITCT</sequence>
<comment type="caution">
    <text evidence="2">The sequence shown here is derived from an EMBL/GenBank/DDBJ whole genome shotgun (WGS) entry which is preliminary data.</text>
</comment>
<protein>
    <submittedName>
        <fullName evidence="2">Uncharacterized protein</fullName>
    </submittedName>
</protein>
<evidence type="ECO:0000313" key="2">
    <source>
        <dbReference type="EMBL" id="KAI9634871.1"/>
    </source>
</evidence>
<keyword evidence="3" id="KW-1185">Reference proteome</keyword>
<organism evidence="2 3">
    <name type="scientific">Dioszegia hungarica</name>
    <dbReference type="NCBI Taxonomy" id="4972"/>
    <lineage>
        <taxon>Eukaryota</taxon>
        <taxon>Fungi</taxon>
        <taxon>Dikarya</taxon>
        <taxon>Basidiomycota</taxon>
        <taxon>Agaricomycotina</taxon>
        <taxon>Tremellomycetes</taxon>
        <taxon>Tremellales</taxon>
        <taxon>Bulleribasidiaceae</taxon>
        <taxon>Dioszegia</taxon>
    </lineage>
</organism>
<dbReference type="RefSeq" id="XP_052944648.1">
    <property type="nucleotide sequence ID" value="XM_053087460.1"/>
</dbReference>